<keyword evidence="1" id="KW-1133">Transmembrane helix</keyword>
<proteinExistence type="predicted"/>
<organism evidence="2 3">
    <name type="scientific">Xenophilus arseniciresistens</name>
    <dbReference type="NCBI Taxonomy" id="1283306"/>
    <lineage>
        <taxon>Bacteria</taxon>
        <taxon>Pseudomonadati</taxon>
        <taxon>Pseudomonadota</taxon>
        <taxon>Betaproteobacteria</taxon>
        <taxon>Burkholderiales</taxon>
        <taxon>Comamonadaceae</taxon>
        <taxon>Xenophilus</taxon>
    </lineage>
</organism>
<dbReference type="Proteomes" id="UP001212602">
    <property type="component" value="Unassembled WGS sequence"/>
</dbReference>
<evidence type="ECO:0000256" key="1">
    <source>
        <dbReference type="SAM" id="Phobius"/>
    </source>
</evidence>
<evidence type="ECO:0000313" key="3">
    <source>
        <dbReference type="Proteomes" id="UP001212602"/>
    </source>
</evidence>
<dbReference type="RefSeq" id="WP_271428649.1">
    <property type="nucleotide sequence ID" value="NZ_JAQIPB010000006.1"/>
</dbReference>
<dbReference type="EMBL" id="JAQIPB010000006">
    <property type="protein sequence ID" value="MDA7417421.1"/>
    <property type="molecule type" value="Genomic_DNA"/>
</dbReference>
<reference evidence="2" key="1">
    <citation type="submission" date="2023-01" db="EMBL/GenBank/DDBJ databases">
        <title>Xenophilus mangrovi sp. nov., isolated from soil of Mangrove nature reserve.</title>
        <authorList>
            <person name="Xu S."/>
            <person name="Liu Z."/>
            <person name="Xu Y."/>
        </authorList>
    </citation>
    <scope>NUCLEOTIDE SEQUENCE</scope>
    <source>
        <strain evidence="2">YW8</strain>
    </source>
</reference>
<accession>A0AAE3N941</accession>
<comment type="caution">
    <text evidence="2">The sequence shown here is derived from an EMBL/GenBank/DDBJ whole genome shotgun (WGS) entry which is preliminary data.</text>
</comment>
<dbReference type="AlphaFoldDB" id="A0AAE3N941"/>
<feature type="transmembrane region" description="Helical" evidence="1">
    <location>
        <begin position="41"/>
        <end position="59"/>
    </location>
</feature>
<protein>
    <submittedName>
        <fullName evidence="2">DUF3325 domain-containing protein</fullName>
    </submittedName>
</protein>
<evidence type="ECO:0000313" key="2">
    <source>
        <dbReference type="EMBL" id="MDA7417421.1"/>
    </source>
</evidence>
<keyword evidence="1" id="KW-0812">Transmembrane</keyword>
<dbReference type="Pfam" id="PF11804">
    <property type="entry name" value="DUF3325"/>
    <property type="match status" value="1"/>
</dbReference>
<keyword evidence="1" id="KW-0472">Membrane</keyword>
<name>A0AAE3N941_9BURK</name>
<dbReference type="InterPro" id="IPR021762">
    <property type="entry name" value="DUF3325"/>
</dbReference>
<keyword evidence="3" id="KW-1185">Reference proteome</keyword>
<sequence length="103" mass="11008">MMALHLIAALMCVPGFAALALAMERHQEDVFGAALAAGRTRALRVAGWALLLLALVLLVRTQGWSLGLVSFSGHTSFAAALSFLGLIAIERWRLRAQPRGAAR</sequence>
<gene>
    <name evidence="2" type="ORF">PGB34_13710</name>
</gene>
<feature type="transmembrane region" description="Helical" evidence="1">
    <location>
        <begin position="66"/>
        <end position="89"/>
    </location>
</feature>